<evidence type="ECO:0000259" key="2">
    <source>
        <dbReference type="Pfam" id="PF16871"/>
    </source>
</evidence>
<accession>A0A948TL83</accession>
<dbReference type="InterPro" id="IPR031712">
    <property type="entry name" value="DUF5077"/>
</dbReference>
<evidence type="ECO:0000313" key="4">
    <source>
        <dbReference type="Proteomes" id="UP000784286"/>
    </source>
</evidence>
<feature type="domain" description="DUF5077" evidence="2">
    <location>
        <begin position="26"/>
        <end position="135"/>
    </location>
</feature>
<comment type="caution">
    <text evidence="3">The sequence shown here is derived from an EMBL/GenBank/DDBJ whole genome shotgun (WGS) entry which is preliminary data.</text>
</comment>
<sequence>MKKLYLLALLLCTSVFAQSQQLAVGFSGNGYITRQQDGAQITEKGIAHWTNPNTIISIYFYLHQPTTADLSLYAKGHSEIKVSYGKNSFKVNLQSDDYTKVPVGSVNIQQVGYVRIDLQGISKRDDNFGEIKQLIADNVTGKSNYVKDFSDYWGRRGPSVHLAYTLPEGDTEWFYNEITVPKEGETMHSYYMAAGFGEGYFGMQYNSPTERRILFSVWSPFDTQDPKEIPDEQKIKLLRQGKDVHIGEFGNEGSGGQSYLKYPWKAGQTYKFLMQVRPDGKGNTTYTAYFYATDEKKWRLIASFLRPQTSTWYKHPHSFLENFNPEQGYLSRKVLFGNQWARSKEGKWTRLTEATFTHDATASAQVRLDYQGGYTKDNRFYLKMGGFFNESVPMGTKFHCKPTGKEPEIDWDALQQL</sequence>
<name>A0A948TL83_9BACT</name>
<feature type="signal peptide" evidence="1">
    <location>
        <begin position="1"/>
        <end position="17"/>
    </location>
</feature>
<dbReference type="EMBL" id="JAHLFJ010000029">
    <property type="protein sequence ID" value="MBU3855512.1"/>
    <property type="molecule type" value="Genomic_DNA"/>
</dbReference>
<reference evidence="3" key="1">
    <citation type="journal article" date="2021" name="PeerJ">
        <title>Extensive microbial diversity within the chicken gut microbiome revealed by metagenomics and culture.</title>
        <authorList>
            <person name="Gilroy R."/>
            <person name="Ravi A."/>
            <person name="Getino M."/>
            <person name="Pursley I."/>
            <person name="Horton D.L."/>
            <person name="Alikhan N.F."/>
            <person name="Baker D."/>
            <person name="Gharbi K."/>
            <person name="Hall N."/>
            <person name="Watson M."/>
            <person name="Adriaenssens E.M."/>
            <person name="Foster-Nyarko E."/>
            <person name="Jarju S."/>
            <person name="Secka A."/>
            <person name="Antonio M."/>
            <person name="Oren A."/>
            <person name="Chaudhuri R.R."/>
            <person name="La Ragione R."/>
            <person name="Hildebrand F."/>
            <person name="Pallen M.J."/>
        </authorList>
    </citation>
    <scope>NUCLEOTIDE SEQUENCE</scope>
    <source>
        <strain evidence="3">8470</strain>
    </source>
</reference>
<dbReference type="InterPro" id="IPR021862">
    <property type="entry name" value="DUF3472"/>
</dbReference>
<organism evidence="3 4">
    <name type="scientific">Candidatus Phocaeicola excrementipullorum</name>
    <dbReference type="NCBI Taxonomy" id="2838731"/>
    <lineage>
        <taxon>Bacteria</taxon>
        <taxon>Pseudomonadati</taxon>
        <taxon>Bacteroidota</taxon>
        <taxon>Bacteroidia</taxon>
        <taxon>Bacteroidales</taxon>
        <taxon>Bacteroidaceae</taxon>
        <taxon>Phocaeicola</taxon>
    </lineage>
</organism>
<protein>
    <submittedName>
        <fullName evidence="3">DUF3472 domain-containing protein</fullName>
    </submittedName>
</protein>
<feature type="chain" id="PRO_5037925162" evidence="1">
    <location>
        <begin position="18"/>
        <end position="417"/>
    </location>
</feature>
<evidence type="ECO:0000313" key="3">
    <source>
        <dbReference type="EMBL" id="MBU3855512.1"/>
    </source>
</evidence>
<dbReference type="Pfam" id="PF16871">
    <property type="entry name" value="DUF5077"/>
    <property type="match status" value="1"/>
</dbReference>
<evidence type="ECO:0000256" key="1">
    <source>
        <dbReference type="SAM" id="SignalP"/>
    </source>
</evidence>
<dbReference type="Pfam" id="PF11958">
    <property type="entry name" value="DUF3472"/>
    <property type="match status" value="1"/>
</dbReference>
<proteinExistence type="predicted"/>
<reference evidence="3" key="2">
    <citation type="submission" date="2021-04" db="EMBL/GenBank/DDBJ databases">
        <authorList>
            <person name="Gilroy R."/>
        </authorList>
    </citation>
    <scope>NUCLEOTIDE SEQUENCE</scope>
    <source>
        <strain evidence="3">8470</strain>
    </source>
</reference>
<keyword evidence="1" id="KW-0732">Signal</keyword>
<dbReference type="AlphaFoldDB" id="A0A948TL83"/>
<gene>
    <name evidence="3" type="ORF">H9928_02960</name>
</gene>
<dbReference type="Proteomes" id="UP000784286">
    <property type="component" value="Unassembled WGS sequence"/>
</dbReference>